<dbReference type="GO" id="GO:0005975">
    <property type="term" value="P:carbohydrate metabolic process"/>
    <property type="evidence" value="ECO:0007669"/>
    <property type="project" value="InterPro"/>
</dbReference>
<evidence type="ECO:0000313" key="8">
    <source>
        <dbReference type="Proteomes" id="UP000052946"/>
    </source>
</evidence>
<dbReference type="RefSeq" id="WP_058949509.1">
    <property type="nucleotide sequence ID" value="NZ_BBXV01000011.1"/>
</dbReference>
<dbReference type="Gene3D" id="2.70.98.40">
    <property type="entry name" value="Glycoside hydrolase, family 65, N-terminal domain"/>
    <property type="match status" value="1"/>
</dbReference>
<name>A0A0U9H2R5_9BACI</name>
<keyword evidence="2" id="KW-0808">Transferase</keyword>
<dbReference type="InterPro" id="IPR033432">
    <property type="entry name" value="GH94_catalytic"/>
</dbReference>
<dbReference type="InterPro" id="IPR048773">
    <property type="entry name" value="SOGP_C"/>
</dbReference>
<dbReference type="InterPro" id="IPR008928">
    <property type="entry name" value="6-hairpin_glycosidase_sf"/>
</dbReference>
<dbReference type="PANTHER" id="PTHR37469:SF2">
    <property type="entry name" value="CELLOBIONIC ACID PHOSPHORYLASE"/>
    <property type="match status" value="1"/>
</dbReference>
<sequence>MKLTNTYIPMQKGDLQVTFLNSGDIFEVTHNQTLINQLMANPIDGSLNNIYLRVHTTNEIQSFPLLGVASTSTFSQLENGMQWKGEVAGIDYTVTFQLATDNMWFWNVELEGEGKEVDLVYGQDLGLADKGAVRSNEAYMSQYMDHKIFENPDGYTIATRQNQPMQSGFPYIQQGALGKTVGYSTDGFQFFGKSYRKTNQPEVLNKDSLANEVYQYEFAYTALQSEKLQLSGQQQFVFYGLFQENHEAAVTEAVAESLVQQAWDNLEEAGQGTALPEVKKASSVGAPLAAEELTEAEIASYYPERRLEEKTEAGLLSFFTPTHEHVVLQQKELAVERPHGHILMSGHNDVVKDTTITTNVYMYGLFNSQVSIGNTNMNKMLSNARNPLNRMKTSGQRIYLEVDGEFRLLTMPSLFEIGFNYARWIYKLQDDVVTVTTFTMVDTADVQLDVTSKQGKAYRFLVTNQETMQNNEYEVPYELATDGNTLTFTASAEAGSKETYPDLTYTMQVMGTEIDVKDERVLAENVEPYSASLVVLELQPTSKWTMIISGDLYGEKRRPAPYLFTDVVKDYRSYYKEVMQGFHLEQENKQDVREIEKVNTLAWWYTHNMLVHFSVPHGLEQYGGAAWGTRDVSQGPAEYFMATQHYETVRDIIKTIFAHQYEDTGNWPQWFMFDKYNKIQQDDSHGDIIVWPMKVVCDYIEATGDTAILKEEIPYTDRNTYEFTEEKATLLDHLKKEMDYINAHFLHDTYLSAYDDGDWDDTLQPANQNLKKYMASSWTVALTYEALRKMTNVLKDVDEETANKTQELVEGIKRDFNDFLMQTDIIPGFVYMEEPGEVERMLHPTDEKTGINYRLLPMQQSIISELFTLQQAESHYDIIKKHLFFPDGVRLMNRPANYKGGVSTHFKRAEQASNFGREIGLQYVHAHIRYVEAMAKLGYGDETWDGLAVINPIAIQDVVPNAELRQSNAYFSSSDGDFKTRYEAQEQFGKLRDGSVKVKGGWRIYSSGPGIYMNQLIANTLGVRQFAGDLIVDPVLPERLDGLRFTYTWNGKPVTFVYHLNAEKQQVLINGAISEATELINPYRAGGIRIPREQLDQALEADDNTIEVFV</sequence>
<evidence type="ECO:0000259" key="6">
    <source>
        <dbReference type="Pfam" id="PF21958"/>
    </source>
</evidence>
<dbReference type="GO" id="GO:0016757">
    <property type="term" value="F:glycosyltransferase activity"/>
    <property type="evidence" value="ECO:0007669"/>
    <property type="project" value="UniProtKB-KW"/>
</dbReference>
<organism evidence="7 8">
    <name type="scientific">Oceanobacillus picturae</name>
    <dbReference type="NCBI Taxonomy" id="171693"/>
    <lineage>
        <taxon>Bacteria</taxon>
        <taxon>Bacillati</taxon>
        <taxon>Bacillota</taxon>
        <taxon>Bacilli</taxon>
        <taxon>Bacillales</taxon>
        <taxon>Bacillaceae</taxon>
        <taxon>Oceanobacillus</taxon>
    </lineage>
</organism>
<dbReference type="Gene3D" id="1.50.10.10">
    <property type="match status" value="1"/>
</dbReference>
<dbReference type="Pfam" id="PF17167">
    <property type="entry name" value="Glyco_hydro_94"/>
    <property type="match status" value="1"/>
</dbReference>
<evidence type="ECO:0000259" key="3">
    <source>
        <dbReference type="Pfam" id="PF17167"/>
    </source>
</evidence>
<evidence type="ECO:0000256" key="1">
    <source>
        <dbReference type="ARBA" id="ARBA00022676"/>
    </source>
</evidence>
<dbReference type="Pfam" id="PF21270">
    <property type="entry name" value="SOGP_4th"/>
    <property type="match status" value="1"/>
</dbReference>
<accession>A0A0U9H2R5</accession>
<reference evidence="7 8" key="2">
    <citation type="journal article" date="2016" name="Genome Announc.">
        <title>Draft Genome Sequence of Oceanobacillus picturae Heshi-B3, Isolated from Fermented Rice Bran in a Traditional Japanese Seafood Dish.</title>
        <authorList>
            <person name="Akuzawa S."/>
            <person name="Nagaoka J."/>
            <person name="Kanekatsu M."/>
            <person name="Kanesaki Y."/>
            <person name="Suzuki T."/>
        </authorList>
    </citation>
    <scope>NUCLEOTIDE SEQUENCE [LARGE SCALE GENOMIC DNA]</scope>
    <source>
        <strain evidence="7 8">Heshi-B3</strain>
    </source>
</reference>
<protein>
    <submittedName>
        <fullName evidence="7">Cellobiose phosphorylase</fullName>
    </submittedName>
</protein>
<dbReference type="OrthoDB" id="9769991at2"/>
<dbReference type="InterPro" id="IPR048771">
    <property type="entry name" value="SOGP_2nd"/>
</dbReference>
<proteinExistence type="predicted"/>
<dbReference type="Pfam" id="PF21958">
    <property type="entry name" value="SOGP_N"/>
    <property type="match status" value="1"/>
</dbReference>
<dbReference type="InterPro" id="IPR012341">
    <property type="entry name" value="6hp_glycosidase-like_sf"/>
</dbReference>
<dbReference type="InterPro" id="IPR052047">
    <property type="entry name" value="GH94_Enzymes"/>
</dbReference>
<feature type="domain" description="Glycoside phosphorylase C-terminal" evidence="5">
    <location>
        <begin position="1022"/>
        <end position="1108"/>
    </location>
</feature>
<dbReference type="Pfam" id="PF21250">
    <property type="entry name" value="SOGP_2nd"/>
    <property type="match status" value="1"/>
</dbReference>
<dbReference type="Proteomes" id="UP000052946">
    <property type="component" value="Unassembled WGS sequence"/>
</dbReference>
<feature type="domain" description="Glycoside phosphorylase super sandwich" evidence="4">
    <location>
        <begin position="302"/>
        <end position="550"/>
    </location>
</feature>
<evidence type="ECO:0000313" key="7">
    <source>
        <dbReference type="EMBL" id="GAQ16922.1"/>
    </source>
</evidence>
<dbReference type="PANTHER" id="PTHR37469">
    <property type="entry name" value="CELLOBIONIC ACID PHOSPHORYLASE-RELATED"/>
    <property type="match status" value="1"/>
</dbReference>
<evidence type="ECO:0000259" key="5">
    <source>
        <dbReference type="Pfam" id="PF21270"/>
    </source>
</evidence>
<evidence type="ECO:0000259" key="4">
    <source>
        <dbReference type="Pfam" id="PF21250"/>
    </source>
</evidence>
<reference evidence="8" key="1">
    <citation type="submission" date="2015-07" db="EMBL/GenBank/DDBJ databases">
        <title>Draft Genome Sequence of Oceanobacillus picturae Heshi-B3 that Was Isolated from Fermented Rice Bran with Aging Salted Mackerel, Which Was Named Heshiko as Traditional Fermented Seafood in Japan.</title>
        <authorList>
            <person name="Akuzawa S."/>
            <person name="Nakagawa J."/>
            <person name="Kanekatsu T."/>
            <person name="Kanesaki Y."/>
            <person name="Suzuki T."/>
        </authorList>
    </citation>
    <scope>NUCLEOTIDE SEQUENCE [LARGE SCALE GENOMIC DNA]</scope>
    <source>
        <strain evidence="8">Heshi-B3</strain>
    </source>
</reference>
<comment type="caution">
    <text evidence="7">The sequence shown here is derived from an EMBL/GenBank/DDBJ whole genome shotgun (WGS) entry which is preliminary data.</text>
</comment>
<feature type="domain" description="SOGP N-terminal" evidence="6">
    <location>
        <begin position="18"/>
        <end position="240"/>
    </location>
</feature>
<keyword evidence="1" id="KW-0328">Glycosyltransferase</keyword>
<feature type="domain" description="Glycosyl hydrolase 94 catalytic" evidence="3">
    <location>
        <begin position="678"/>
        <end position="970"/>
    </location>
</feature>
<dbReference type="InterPro" id="IPR037018">
    <property type="entry name" value="GH65_N"/>
</dbReference>
<dbReference type="EMBL" id="BBXV01000011">
    <property type="protein sequence ID" value="GAQ16922.1"/>
    <property type="molecule type" value="Genomic_DNA"/>
</dbReference>
<dbReference type="AlphaFoldDB" id="A0A0U9H2R5"/>
<gene>
    <name evidence="7" type="ORF">OPHB3_0846</name>
</gene>
<dbReference type="InterPro" id="IPR053831">
    <property type="entry name" value="SOGP_N"/>
</dbReference>
<dbReference type="SUPFAM" id="SSF48208">
    <property type="entry name" value="Six-hairpin glycosidases"/>
    <property type="match status" value="1"/>
</dbReference>
<evidence type="ECO:0000256" key="2">
    <source>
        <dbReference type="ARBA" id="ARBA00022679"/>
    </source>
</evidence>